<reference evidence="2 3" key="1">
    <citation type="submission" date="2023-05" db="EMBL/GenBank/DDBJ databases">
        <title>Corynebacterium suedekumii sp. nov. and Corynebacterium breve sp. nov. isolated from raw cow's milk.</title>
        <authorList>
            <person name="Baer M.K."/>
            <person name="Mehl L."/>
            <person name="Hellmuth R."/>
            <person name="Marke G."/>
            <person name="Lipski A."/>
        </authorList>
    </citation>
    <scope>NUCLEOTIDE SEQUENCE [LARGE SCALE GENOMIC DNA]</scope>
    <source>
        <strain evidence="2 3">LM112</strain>
    </source>
</reference>
<dbReference type="Gene3D" id="1.10.3210.10">
    <property type="entry name" value="Hypothetical protein af1432"/>
    <property type="match status" value="1"/>
</dbReference>
<dbReference type="PANTHER" id="PTHR46246">
    <property type="entry name" value="GUANOSINE-3',5'-BIS(DIPHOSPHATE) 3'-PYROPHOSPHOHYDROLASE MESH1"/>
    <property type="match status" value="1"/>
</dbReference>
<dbReference type="EMBL" id="CP126970">
    <property type="protein sequence ID" value="WIM71660.1"/>
    <property type="molecule type" value="Genomic_DNA"/>
</dbReference>
<dbReference type="PANTHER" id="PTHR46246:SF1">
    <property type="entry name" value="GUANOSINE-3',5'-BIS(DIPHOSPHATE) 3'-PYROPHOSPHOHYDROLASE MESH1"/>
    <property type="match status" value="1"/>
</dbReference>
<dbReference type="InterPro" id="IPR006674">
    <property type="entry name" value="HD_domain"/>
</dbReference>
<evidence type="ECO:0000313" key="3">
    <source>
        <dbReference type="Proteomes" id="UP001238805"/>
    </source>
</evidence>
<dbReference type="RefSeq" id="WP_284876225.1">
    <property type="nucleotide sequence ID" value="NZ_CP126970.1"/>
</dbReference>
<dbReference type="PROSITE" id="PS51831">
    <property type="entry name" value="HD"/>
    <property type="match status" value="1"/>
</dbReference>
<evidence type="ECO:0000259" key="1">
    <source>
        <dbReference type="PROSITE" id="PS51831"/>
    </source>
</evidence>
<organism evidence="2 3">
    <name type="scientific">Corynebacterium suedekumii</name>
    <dbReference type="NCBI Taxonomy" id="3049801"/>
    <lineage>
        <taxon>Bacteria</taxon>
        <taxon>Bacillati</taxon>
        <taxon>Actinomycetota</taxon>
        <taxon>Actinomycetes</taxon>
        <taxon>Mycobacteriales</taxon>
        <taxon>Corynebacteriaceae</taxon>
        <taxon>Corynebacterium</taxon>
    </lineage>
</organism>
<dbReference type="SUPFAM" id="SSF109604">
    <property type="entry name" value="HD-domain/PDEase-like"/>
    <property type="match status" value="1"/>
</dbReference>
<sequence>MRAISAAATAHRDHVRKGSGIPYVSHTYSVMYLVSRETGDEDVLIAAVLHDVLEDVPHNLSETEMRAEFGDRVADIVVDLTKDSSLTDWQERADAYLDHLEHAAAAEAVLIACADKLHNLLSILDDHAELGENLWSPFSSGRDQQLWWYRAVSEVVERRLPGLSLNRELVAATGRMTDLT</sequence>
<feature type="domain" description="HD" evidence="1">
    <location>
        <begin position="23"/>
        <end position="120"/>
    </location>
</feature>
<gene>
    <name evidence="2" type="ORF">QP029_10205</name>
</gene>
<dbReference type="SMART" id="SM00471">
    <property type="entry name" value="HDc"/>
    <property type="match status" value="1"/>
</dbReference>
<dbReference type="Proteomes" id="UP001238805">
    <property type="component" value="Chromosome"/>
</dbReference>
<protein>
    <submittedName>
        <fullName evidence="2">HD domain-containing protein</fullName>
    </submittedName>
</protein>
<dbReference type="InterPro" id="IPR003607">
    <property type="entry name" value="HD/PDEase_dom"/>
</dbReference>
<name>A0ABY8VVW7_9CORY</name>
<keyword evidence="3" id="KW-1185">Reference proteome</keyword>
<proteinExistence type="predicted"/>
<dbReference type="Pfam" id="PF13328">
    <property type="entry name" value="HD_4"/>
    <property type="match status" value="1"/>
</dbReference>
<dbReference type="InterPro" id="IPR052194">
    <property type="entry name" value="MESH1"/>
</dbReference>
<accession>A0ABY8VVW7</accession>
<evidence type="ECO:0000313" key="2">
    <source>
        <dbReference type="EMBL" id="WIM71660.1"/>
    </source>
</evidence>